<dbReference type="PROSITE" id="PS51826">
    <property type="entry name" value="PSBD"/>
    <property type="match status" value="1"/>
</dbReference>
<dbReference type="Pfam" id="PF02817">
    <property type="entry name" value="E3_binding"/>
    <property type="match status" value="1"/>
</dbReference>
<dbReference type="GO" id="GO:0016746">
    <property type="term" value="F:acyltransferase activity"/>
    <property type="evidence" value="ECO:0007669"/>
    <property type="project" value="UniProtKB-KW"/>
</dbReference>
<evidence type="ECO:0000259" key="8">
    <source>
        <dbReference type="PROSITE" id="PS51826"/>
    </source>
</evidence>
<comment type="cofactor">
    <cofactor evidence="1 5">
        <name>(R)-lipoate</name>
        <dbReference type="ChEBI" id="CHEBI:83088"/>
    </cofactor>
</comment>
<dbReference type="RefSeq" id="WP_217962872.1">
    <property type="nucleotide sequence ID" value="NZ_JAHTBN010000001.1"/>
</dbReference>
<accession>A0ABV8NSY6</accession>
<dbReference type="Proteomes" id="UP001595848">
    <property type="component" value="Unassembled WGS sequence"/>
</dbReference>
<dbReference type="PROSITE" id="PS00189">
    <property type="entry name" value="LIPOYL"/>
    <property type="match status" value="1"/>
</dbReference>
<evidence type="ECO:0000256" key="5">
    <source>
        <dbReference type="RuleBase" id="RU003423"/>
    </source>
</evidence>
<feature type="domain" description="Lipoyl-binding" evidence="7">
    <location>
        <begin position="6"/>
        <end position="81"/>
    </location>
</feature>
<protein>
    <recommendedName>
        <fullName evidence="5">Dihydrolipoamide acetyltransferase component of pyruvate dehydrogenase complex</fullName>
        <ecNumber evidence="5">2.3.1.-</ecNumber>
    </recommendedName>
</protein>
<evidence type="ECO:0000256" key="4">
    <source>
        <dbReference type="ARBA" id="ARBA00023315"/>
    </source>
</evidence>
<dbReference type="PANTHER" id="PTHR43178">
    <property type="entry name" value="DIHYDROLIPOAMIDE ACETYLTRANSFERASE COMPONENT OF PYRUVATE DEHYDROGENASE COMPLEX"/>
    <property type="match status" value="1"/>
</dbReference>
<dbReference type="PANTHER" id="PTHR43178:SF5">
    <property type="entry name" value="LIPOAMIDE ACYLTRANSFERASE COMPONENT OF BRANCHED-CHAIN ALPHA-KETO ACID DEHYDROGENASE COMPLEX, MITOCHONDRIAL"/>
    <property type="match status" value="1"/>
</dbReference>
<keyword evidence="4 5" id="KW-0012">Acyltransferase</keyword>
<dbReference type="EC" id="2.3.1.-" evidence="5"/>
<dbReference type="InterPro" id="IPR000089">
    <property type="entry name" value="Biotin_lipoyl"/>
</dbReference>
<comment type="subunit">
    <text evidence="2">Forms a 24-polypeptide structural core with octahedral symmetry.</text>
</comment>
<gene>
    <name evidence="9" type="ORF">ACFOY1_00495</name>
</gene>
<name>A0ABV8NSY6_9BURK</name>
<evidence type="ECO:0000256" key="1">
    <source>
        <dbReference type="ARBA" id="ARBA00001938"/>
    </source>
</evidence>
<evidence type="ECO:0000256" key="2">
    <source>
        <dbReference type="ARBA" id="ARBA00011484"/>
    </source>
</evidence>
<dbReference type="InterPro" id="IPR050743">
    <property type="entry name" value="2-oxoacid_DH_E2_comp"/>
</dbReference>
<evidence type="ECO:0000256" key="6">
    <source>
        <dbReference type="SAM" id="MobiDB-lite"/>
    </source>
</evidence>
<evidence type="ECO:0000259" key="7">
    <source>
        <dbReference type="PROSITE" id="PS50968"/>
    </source>
</evidence>
<dbReference type="EMBL" id="JBHSBV010000001">
    <property type="protein sequence ID" value="MFC4199416.1"/>
    <property type="molecule type" value="Genomic_DNA"/>
</dbReference>
<proteinExistence type="inferred from homology"/>
<dbReference type="InterPro" id="IPR004167">
    <property type="entry name" value="PSBD"/>
</dbReference>
<evidence type="ECO:0000256" key="3">
    <source>
        <dbReference type="ARBA" id="ARBA00022679"/>
    </source>
</evidence>
<comment type="similarity">
    <text evidence="5">Belongs to the 2-oxoacid dehydrogenase family.</text>
</comment>
<evidence type="ECO:0000313" key="10">
    <source>
        <dbReference type="Proteomes" id="UP001595848"/>
    </source>
</evidence>
<organism evidence="9 10">
    <name type="scientific">Candidimonas humi</name>
    <dbReference type="NCBI Taxonomy" id="683355"/>
    <lineage>
        <taxon>Bacteria</taxon>
        <taxon>Pseudomonadati</taxon>
        <taxon>Pseudomonadota</taxon>
        <taxon>Betaproteobacteria</taxon>
        <taxon>Burkholderiales</taxon>
        <taxon>Alcaligenaceae</taxon>
        <taxon>Candidimonas</taxon>
    </lineage>
</organism>
<comment type="caution">
    <text evidence="9">The sequence shown here is derived from an EMBL/GenBank/DDBJ whole genome shotgun (WGS) entry which is preliminary data.</text>
</comment>
<dbReference type="CDD" id="cd06849">
    <property type="entry name" value="lipoyl_domain"/>
    <property type="match status" value="1"/>
</dbReference>
<feature type="domain" description="Peripheral subunit-binding (PSBD)" evidence="8">
    <location>
        <begin position="196"/>
        <end position="233"/>
    </location>
</feature>
<dbReference type="PROSITE" id="PS50968">
    <property type="entry name" value="BIOTINYL_LIPOYL"/>
    <property type="match status" value="1"/>
</dbReference>
<feature type="compositionally biased region" description="Low complexity" evidence="6">
    <location>
        <begin position="89"/>
        <end position="100"/>
    </location>
</feature>
<dbReference type="Pfam" id="PF00198">
    <property type="entry name" value="2-oxoacid_dh"/>
    <property type="match status" value="1"/>
</dbReference>
<keyword evidence="5" id="KW-0450">Lipoyl</keyword>
<dbReference type="InterPro" id="IPR001078">
    <property type="entry name" value="2-oxoacid_DH_actylTfrase"/>
</dbReference>
<feature type="region of interest" description="Disordered" evidence="6">
    <location>
        <begin position="168"/>
        <end position="202"/>
    </location>
</feature>
<sequence>MASTSIHVIKMPDIGEGIAEVELAEWHVQPGDSVAEDQVLAEVMTDKATVEIPSPVVGKVVSLGGKVGDVLAVGAELIRLEVEGGQGAAHGHAAAAQAQAQDKDPVQTQPPAALRHESPSTSQADASGHGAGREAVAAAAASSSAATMPAAPAPAPAPALVAGASGAARSQASLPPSTARSAADSSPARHAGEKPLASPSVRRHARELGVDLHAVHGSGPGGRIRHEDVQAHHDAPAPAAAASAYAVRDGRSEIPVVGLRRKIAQKMQESKRHIPHFSYVEEVDVTEIEALRARLNAKWGDRRPRLTLLPFLVRAMVLAVAEFPQMNARYDDEAELITRYEAVHLGVATQTEHGLMVPVLRHAESRGLWANATEIARLAEAARSGRAARDELSGSTITLTSLGPLGGIVSTPVINYPEVAIVGVNRIVERPVILGGAVVARKMMNLSSSFDHRVVDGLNAAEFIQAIRAYLESPATMFVE</sequence>
<evidence type="ECO:0000313" key="9">
    <source>
        <dbReference type="EMBL" id="MFC4199416.1"/>
    </source>
</evidence>
<dbReference type="Pfam" id="PF00364">
    <property type="entry name" value="Biotin_lipoyl"/>
    <property type="match status" value="1"/>
</dbReference>
<feature type="compositionally biased region" description="Polar residues" evidence="6">
    <location>
        <begin position="174"/>
        <end position="184"/>
    </location>
</feature>
<reference evidence="10" key="1">
    <citation type="journal article" date="2019" name="Int. J. Syst. Evol. Microbiol.">
        <title>The Global Catalogue of Microorganisms (GCM) 10K type strain sequencing project: providing services to taxonomists for standard genome sequencing and annotation.</title>
        <authorList>
            <consortium name="The Broad Institute Genomics Platform"/>
            <consortium name="The Broad Institute Genome Sequencing Center for Infectious Disease"/>
            <person name="Wu L."/>
            <person name="Ma J."/>
        </authorList>
    </citation>
    <scope>NUCLEOTIDE SEQUENCE [LARGE SCALE GENOMIC DNA]</scope>
    <source>
        <strain evidence="10">LMG 24813</strain>
    </source>
</reference>
<keyword evidence="3 5" id="KW-0808">Transferase</keyword>
<keyword evidence="10" id="KW-1185">Reference proteome</keyword>
<feature type="region of interest" description="Disordered" evidence="6">
    <location>
        <begin position="89"/>
        <end position="138"/>
    </location>
</feature>
<dbReference type="InterPro" id="IPR003016">
    <property type="entry name" value="2-oxoA_DH_lipoyl-BS"/>
</dbReference>